<dbReference type="EMBL" id="JBEPSH010000003">
    <property type="protein sequence ID" value="MET4576600.1"/>
    <property type="molecule type" value="Genomic_DNA"/>
</dbReference>
<evidence type="ECO:0000313" key="1">
    <source>
        <dbReference type="EMBL" id="MET4576600.1"/>
    </source>
</evidence>
<protein>
    <submittedName>
        <fullName evidence="1">Uncharacterized protein</fullName>
    </submittedName>
</protein>
<dbReference type="Proteomes" id="UP001549320">
    <property type="component" value="Unassembled WGS sequence"/>
</dbReference>
<organism evidence="1 2">
    <name type="scientific">Ottowia thiooxydans</name>
    <dbReference type="NCBI Taxonomy" id="219182"/>
    <lineage>
        <taxon>Bacteria</taxon>
        <taxon>Pseudomonadati</taxon>
        <taxon>Pseudomonadota</taxon>
        <taxon>Betaproteobacteria</taxon>
        <taxon>Burkholderiales</taxon>
        <taxon>Comamonadaceae</taxon>
        <taxon>Ottowia</taxon>
    </lineage>
</organism>
<proteinExistence type="predicted"/>
<sequence>MPARRSTQGLKKFKEPLQNREAPWIVRRLNPIPQASPGIGSAAAFAYQPALLIARAFTALALKLHVRGLACALRAASIKFFGAGLGAGITLFASSVCGSGDHHGGHQE</sequence>
<name>A0ABV2Q7F3_9BURK</name>
<reference evidence="1 2" key="1">
    <citation type="submission" date="2024-06" db="EMBL/GenBank/DDBJ databases">
        <title>Sorghum-associated microbial communities from plants grown in Nebraska, USA.</title>
        <authorList>
            <person name="Schachtman D."/>
        </authorList>
    </citation>
    <scope>NUCLEOTIDE SEQUENCE [LARGE SCALE GENOMIC DNA]</scope>
    <source>
        <strain evidence="1 2">2709</strain>
    </source>
</reference>
<keyword evidence="2" id="KW-1185">Reference proteome</keyword>
<gene>
    <name evidence="1" type="ORF">ABIE13_001709</name>
</gene>
<accession>A0ABV2Q7F3</accession>
<comment type="caution">
    <text evidence="1">The sequence shown here is derived from an EMBL/GenBank/DDBJ whole genome shotgun (WGS) entry which is preliminary data.</text>
</comment>
<evidence type="ECO:0000313" key="2">
    <source>
        <dbReference type="Proteomes" id="UP001549320"/>
    </source>
</evidence>